<dbReference type="InterPro" id="IPR052519">
    <property type="entry name" value="Euk-type_GlcNAc_Kinase"/>
</dbReference>
<dbReference type="AlphaFoldDB" id="F7YTF1"/>
<dbReference type="CDD" id="cd24007">
    <property type="entry name" value="ASKHA_NBD_eukNAGK-like"/>
    <property type="match status" value="1"/>
</dbReference>
<dbReference type="STRING" id="688269.Theth_0021"/>
<dbReference type="PANTHER" id="PTHR43190:SF3">
    <property type="entry name" value="N-ACETYL-D-GLUCOSAMINE KINASE"/>
    <property type="match status" value="1"/>
</dbReference>
<dbReference type="PATRIC" id="fig|688269.3.peg.21"/>
<keyword evidence="3" id="KW-1185">Reference proteome</keyword>
<dbReference type="KEGG" id="tta:Theth_0021"/>
<organism evidence="2 3">
    <name type="scientific">Pseudothermotoga thermarum DSM 5069</name>
    <dbReference type="NCBI Taxonomy" id="688269"/>
    <lineage>
        <taxon>Bacteria</taxon>
        <taxon>Thermotogati</taxon>
        <taxon>Thermotogota</taxon>
        <taxon>Thermotogae</taxon>
        <taxon>Thermotogales</taxon>
        <taxon>Thermotogaceae</taxon>
        <taxon>Pseudothermotoga</taxon>
    </lineage>
</organism>
<gene>
    <name evidence="2" type="ORF">Theth_0021</name>
</gene>
<dbReference type="OrthoDB" id="9772633at2"/>
<evidence type="ECO:0000313" key="3">
    <source>
        <dbReference type="Proteomes" id="UP000006804"/>
    </source>
</evidence>
<dbReference type="InterPro" id="IPR043129">
    <property type="entry name" value="ATPase_NBD"/>
</dbReference>
<sequence length="278" mass="31366">MKILGIDGGGTKLRAALSNDFQIVKKLTLESGVNLSAVGENKLDEIFKKVKDWSGEVDLIQAGFSGAGSEERKSLIIRVLKRYFPQAEMRILTDAEATLLACYSKEPVVVVIAGTGSIVMGITKDRKIVRTGGWGHLFDDEGSAFSIACQIIRKSLEFRDGLRKYDPAFDKLLEHFKVQRIEDLVDLQKQEDFKEKIASFAKVMPLTELVVKTIDKEIQALVRKTKKIVRLTKSKTIYLHGGMFNVSYYEESFKKHFKEITFAKLEKSLEEILAIKLI</sequence>
<dbReference type="RefSeq" id="WP_013931353.1">
    <property type="nucleotide sequence ID" value="NC_015707.1"/>
</dbReference>
<protein>
    <submittedName>
        <fullName evidence="2">ATPase BadF/BadG/BcrA/BcrD type</fullName>
    </submittedName>
</protein>
<dbReference type="Pfam" id="PF01869">
    <property type="entry name" value="BcrAD_BadFG"/>
    <property type="match status" value="1"/>
</dbReference>
<accession>F7YTF1</accession>
<dbReference type="eggNOG" id="COG2971">
    <property type="taxonomic scope" value="Bacteria"/>
</dbReference>
<dbReference type="PANTHER" id="PTHR43190">
    <property type="entry name" value="N-ACETYL-D-GLUCOSAMINE KINASE"/>
    <property type="match status" value="1"/>
</dbReference>
<dbReference type="SUPFAM" id="SSF53067">
    <property type="entry name" value="Actin-like ATPase domain"/>
    <property type="match status" value="2"/>
</dbReference>
<dbReference type="Gene3D" id="3.30.420.40">
    <property type="match status" value="2"/>
</dbReference>
<evidence type="ECO:0000313" key="2">
    <source>
        <dbReference type="EMBL" id="AEH50129.1"/>
    </source>
</evidence>
<dbReference type="InterPro" id="IPR002731">
    <property type="entry name" value="ATPase_BadF"/>
</dbReference>
<name>F7YTF1_9THEM</name>
<evidence type="ECO:0000259" key="1">
    <source>
        <dbReference type="Pfam" id="PF01869"/>
    </source>
</evidence>
<dbReference type="Proteomes" id="UP000006804">
    <property type="component" value="Chromosome"/>
</dbReference>
<dbReference type="EMBL" id="CP002351">
    <property type="protein sequence ID" value="AEH50129.1"/>
    <property type="molecule type" value="Genomic_DNA"/>
</dbReference>
<proteinExistence type="predicted"/>
<feature type="domain" description="ATPase BadF/BadG/BcrA/BcrD type" evidence="1">
    <location>
        <begin position="4"/>
        <end position="259"/>
    </location>
</feature>
<dbReference type="HOGENOM" id="CLU_016274_1_1_0"/>
<reference evidence="2 3" key="1">
    <citation type="submission" date="2010-11" db="EMBL/GenBank/DDBJ databases">
        <title>The complete genome of Thermotoga thermarum DSM 5069.</title>
        <authorList>
            <consortium name="US DOE Joint Genome Institute (JGI-PGF)"/>
            <person name="Lucas S."/>
            <person name="Copeland A."/>
            <person name="Lapidus A."/>
            <person name="Bruce D."/>
            <person name="Goodwin L."/>
            <person name="Pitluck S."/>
            <person name="Kyrpides N."/>
            <person name="Mavromatis K."/>
            <person name="Ivanova N."/>
            <person name="Zeytun A."/>
            <person name="Brettin T."/>
            <person name="Detter J.C."/>
            <person name="Tapia R."/>
            <person name="Han C."/>
            <person name="Land M."/>
            <person name="Hauser L."/>
            <person name="Markowitz V."/>
            <person name="Cheng J.-F."/>
            <person name="Hugenholtz P."/>
            <person name="Woyke T."/>
            <person name="Wu D."/>
            <person name="Spring S."/>
            <person name="Schroeder M."/>
            <person name="Brambilla E."/>
            <person name="Klenk H.-P."/>
            <person name="Eisen J.A."/>
        </authorList>
    </citation>
    <scope>NUCLEOTIDE SEQUENCE [LARGE SCALE GENOMIC DNA]</scope>
    <source>
        <strain evidence="2 3">DSM 5069</strain>
    </source>
</reference>